<organism evidence="8 9">
    <name type="scientific">Amorphotheca resinae ATCC 22711</name>
    <dbReference type="NCBI Taxonomy" id="857342"/>
    <lineage>
        <taxon>Eukaryota</taxon>
        <taxon>Fungi</taxon>
        <taxon>Dikarya</taxon>
        <taxon>Ascomycota</taxon>
        <taxon>Pezizomycotina</taxon>
        <taxon>Leotiomycetes</taxon>
        <taxon>Helotiales</taxon>
        <taxon>Amorphothecaceae</taxon>
        <taxon>Amorphotheca</taxon>
    </lineage>
</organism>
<gene>
    <name evidence="8" type="ORF">M430DRAFT_30205</name>
</gene>
<dbReference type="Proteomes" id="UP000241818">
    <property type="component" value="Unassembled WGS sequence"/>
</dbReference>
<dbReference type="STRING" id="857342.A0A2T3AV42"/>
<accession>A0A2T3AV42</accession>
<sequence length="484" mass="54800">MERRFARSDAPLGYIARLARQRWRSGSFPRRAGSSSASATPSVQASDEKPTENPTPSRSPKPLPPLSVMPTRILLRSLMMTYILSSPRLVGLSIPIMHRISYSKSWFLNPDRNPVLHGIVRRVFYDHFCAGENEAEVKKTMATMAKMGFEGVILGYARETLVEKSASPKDNVETSAADIAERVVKEWKEGTLQTLAMLGPEDFLAVKLTGAGPAAIEAMTKREAPPPVLEAAITEICDQASKQGTRLWIDAEQQVFQHAIDTWTIDLMRKYNRDGRVLVYNTLQAYLKSTPQNITRHLQLAQKEDWSLGIKLVRGAYITSEERALIHDTIEDTHACYNSIVRNLLSRTFPGVSQDVEFPHMQLFLASHNAESVRSGYEIWRERNEKGLPTIKLEIGQLQGMADEVSCGLVQMRREMMAVGGNGSEKVWYPRAFKCLCWGKTQECIQFLVRRVVENRGSLDRTRFWLDGLKRELWRRMKTSIGLD</sequence>
<keyword evidence="5" id="KW-0274">FAD</keyword>
<dbReference type="FunCoup" id="A0A2T3AV42">
    <property type="interactions" value="58"/>
</dbReference>
<evidence type="ECO:0000256" key="6">
    <source>
        <dbReference type="SAM" id="MobiDB-lite"/>
    </source>
</evidence>
<dbReference type="OrthoDB" id="5464at2759"/>
<evidence type="ECO:0000313" key="8">
    <source>
        <dbReference type="EMBL" id="PSS12537.1"/>
    </source>
</evidence>
<evidence type="ECO:0000256" key="2">
    <source>
        <dbReference type="ARBA" id="ARBA00012695"/>
    </source>
</evidence>
<dbReference type="InterPro" id="IPR029041">
    <property type="entry name" value="FAD-linked_oxidoreductase-like"/>
</dbReference>
<evidence type="ECO:0000256" key="1">
    <source>
        <dbReference type="ARBA" id="ARBA00005869"/>
    </source>
</evidence>
<evidence type="ECO:0000256" key="3">
    <source>
        <dbReference type="ARBA" id="ARBA00023002"/>
    </source>
</evidence>
<evidence type="ECO:0000256" key="4">
    <source>
        <dbReference type="ARBA" id="ARBA00023062"/>
    </source>
</evidence>
<feature type="compositionally biased region" description="Polar residues" evidence="6">
    <location>
        <begin position="33"/>
        <end position="45"/>
    </location>
</feature>
<dbReference type="RefSeq" id="XP_024718535.1">
    <property type="nucleotide sequence ID" value="XM_024865932.1"/>
</dbReference>
<dbReference type="EMBL" id="KZ679015">
    <property type="protein sequence ID" value="PSS12537.1"/>
    <property type="molecule type" value="Genomic_DNA"/>
</dbReference>
<keyword evidence="4 5" id="KW-0642">Proline metabolism</keyword>
<proteinExistence type="inferred from homology"/>
<reference evidence="8 9" key="1">
    <citation type="journal article" date="2018" name="New Phytol.">
        <title>Comparative genomics and transcriptomics depict ericoid mycorrhizal fungi as versatile saprotrophs and plant mutualists.</title>
        <authorList>
            <person name="Martino E."/>
            <person name="Morin E."/>
            <person name="Grelet G.A."/>
            <person name="Kuo A."/>
            <person name="Kohler A."/>
            <person name="Daghino S."/>
            <person name="Barry K.W."/>
            <person name="Cichocki N."/>
            <person name="Clum A."/>
            <person name="Dockter R.B."/>
            <person name="Hainaut M."/>
            <person name="Kuo R.C."/>
            <person name="LaButti K."/>
            <person name="Lindahl B.D."/>
            <person name="Lindquist E.A."/>
            <person name="Lipzen A."/>
            <person name="Khouja H.R."/>
            <person name="Magnuson J."/>
            <person name="Murat C."/>
            <person name="Ohm R.A."/>
            <person name="Singer S.W."/>
            <person name="Spatafora J.W."/>
            <person name="Wang M."/>
            <person name="Veneault-Fourrey C."/>
            <person name="Henrissat B."/>
            <person name="Grigoriev I.V."/>
            <person name="Martin F.M."/>
            <person name="Perotto S."/>
        </authorList>
    </citation>
    <scope>NUCLEOTIDE SEQUENCE [LARGE SCALE GENOMIC DNA]</scope>
    <source>
        <strain evidence="8 9">ATCC 22711</strain>
    </source>
</reference>
<dbReference type="AlphaFoldDB" id="A0A2T3AV42"/>
<dbReference type="GO" id="GO:0005739">
    <property type="term" value="C:mitochondrion"/>
    <property type="evidence" value="ECO:0007669"/>
    <property type="project" value="TreeGrafter"/>
</dbReference>
<evidence type="ECO:0000313" key="9">
    <source>
        <dbReference type="Proteomes" id="UP000241818"/>
    </source>
</evidence>
<comment type="cofactor">
    <cofactor evidence="5">
        <name>FAD</name>
        <dbReference type="ChEBI" id="CHEBI:57692"/>
    </cofactor>
</comment>
<name>A0A2T3AV42_AMORE</name>
<dbReference type="PANTHER" id="PTHR13914:SF34">
    <property type="entry name" value="PROLINE DEHYDROGENASE"/>
    <property type="match status" value="1"/>
</dbReference>
<dbReference type="EC" id="1.5.5.2" evidence="2 5"/>
<keyword evidence="5" id="KW-0285">Flavoprotein</keyword>
<comment type="catalytic activity">
    <reaction evidence="5">
        <text>L-proline + a quinone = (S)-1-pyrroline-5-carboxylate + a quinol + H(+)</text>
        <dbReference type="Rhea" id="RHEA:23784"/>
        <dbReference type="ChEBI" id="CHEBI:15378"/>
        <dbReference type="ChEBI" id="CHEBI:17388"/>
        <dbReference type="ChEBI" id="CHEBI:24646"/>
        <dbReference type="ChEBI" id="CHEBI:60039"/>
        <dbReference type="ChEBI" id="CHEBI:132124"/>
        <dbReference type="EC" id="1.5.5.2"/>
    </reaction>
</comment>
<feature type="domain" description="Proline dehydrogenase" evidence="7">
    <location>
        <begin position="138"/>
        <end position="462"/>
    </location>
</feature>
<comment type="function">
    <text evidence="5">Converts proline to delta-1-pyrroline-5-carboxylate.</text>
</comment>
<dbReference type="PANTHER" id="PTHR13914">
    <property type="entry name" value="PROLINE OXIDASE"/>
    <property type="match status" value="1"/>
</dbReference>
<keyword evidence="9" id="KW-1185">Reference proteome</keyword>
<dbReference type="Gene3D" id="3.20.20.220">
    <property type="match status" value="1"/>
</dbReference>
<dbReference type="GO" id="GO:0004657">
    <property type="term" value="F:proline dehydrogenase activity"/>
    <property type="evidence" value="ECO:0007669"/>
    <property type="project" value="UniProtKB-EC"/>
</dbReference>
<protein>
    <recommendedName>
        <fullName evidence="2 5">Proline dehydrogenase</fullName>
        <ecNumber evidence="2 5">1.5.5.2</ecNumber>
    </recommendedName>
</protein>
<feature type="region of interest" description="Disordered" evidence="6">
    <location>
        <begin position="23"/>
        <end position="65"/>
    </location>
</feature>
<dbReference type="GO" id="GO:0071949">
    <property type="term" value="F:FAD binding"/>
    <property type="evidence" value="ECO:0007669"/>
    <property type="project" value="TreeGrafter"/>
</dbReference>
<dbReference type="SUPFAM" id="SSF51730">
    <property type="entry name" value="FAD-linked oxidoreductase"/>
    <property type="match status" value="1"/>
</dbReference>
<dbReference type="InterPro" id="IPR002872">
    <property type="entry name" value="Proline_DH_dom"/>
</dbReference>
<evidence type="ECO:0000256" key="5">
    <source>
        <dbReference type="RuleBase" id="RU364054"/>
    </source>
</evidence>
<dbReference type="InterPro" id="IPR015659">
    <property type="entry name" value="Proline_oxidase"/>
</dbReference>
<dbReference type="GO" id="GO:0010133">
    <property type="term" value="P:L-proline catabolic process to L-glutamate"/>
    <property type="evidence" value="ECO:0007669"/>
    <property type="project" value="TreeGrafter"/>
</dbReference>
<evidence type="ECO:0000259" key="7">
    <source>
        <dbReference type="Pfam" id="PF01619"/>
    </source>
</evidence>
<dbReference type="GeneID" id="36574013"/>
<dbReference type="Pfam" id="PF01619">
    <property type="entry name" value="Pro_dh"/>
    <property type="match status" value="1"/>
</dbReference>
<keyword evidence="3 5" id="KW-0560">Oxidoreductase</keyword>
<dbReference type="InParanoid" id="A0A2T3AV42"/>
<comment type="similarity">
    <text evidence="1 5">Belongs to the proline oxidase family.</text>
</comment>